<gene>
    <name evidence="1" type="ORF">Q664_48140</name>
</gene>
<accession>A0A084SG67</accession>
<comment type="caution">
    <text evidence="1">The sequence shown here is derived from an EMBL/GenBank/DDBJ whole genome shotgun (WGS) entry which is preliminary data.</text>
</comment>
<sequence>MAFYDPIADKVKQLTPAELKKLADTKLSDLVQQEVPRARKRVLELEQRYPSAGVRERAQRLIDEKKHVASMTGGVFGAFGLLGLPADLTVMAWLQLVLLVDLATLYKVNLKSERARNELLDLYGYSTGVGPVQRSGPRVLGKVAEVLLKKGGLQTLGRAMPFVAAPVTAYLNNQHIQKVGDHAVRFYEGFDKAHAKTKAASRKAG</sequence>
<organism evidence="1 2">
    <name type="scientific">Archangium violaceum Cb vi76</name>
    <dbReference type="NCBI Taxonomy" id="1406225"/>
    <lineage>
        <taxon>Bacteria</taxon>
        <taxon>Pseudomonadati</taxon>
        <taxon>Myxococcota</taxon>
        <taxon>Myxococcia</taxon>
        <taxon>Myxococcales</taxon>
        <taxon>Cystobacterineae</taxon>
        <taxon>Archangiaceae</taxon>
        <taxon>Archangium</taxon>
    </lineage>
</organism>
<evidence type="ECO:0000313" key="2">
    <source>
        <dbReference type="Proteomes" id="UP000028547"/>
    </source>
</evidence>
<reference evidence="1 2" key="1">
    <citation type="submission" date="2014-07" db="EMBL/GenBank/DDBJ databases">
        <title>Draft Genome Sequence of Gephyronic Acid Producer, Cystobacter violaceus Strain Cb vi76.</title>
        <authorList>
            <person name="Stevens D.C."/>
            <person name="Young J."/>
            <person name="Carmichael R."/>
            <person name="Tan J."/>
            <person name="Taylor R.E."/>
        </authorList>
    </citation>
    <scope>NUCLEOTIDE SEQUENCE [LARGE SCALE GENOMIC DNA]</scope>
    <source>
        <strain evidence="1 2">Cb vi76</strain>
    </source>
</reference>
<dbReference type="AlphaFoldDB" id="A0A084SG67"/>
<dbReference type="InterPro" id="IPR024787">
    <property type="entry name" value="EcsC"/>
</dbReference>
<evidence type="ECO:0008006" key="3">
    <source>
        <dbReference type="Google" id="ProtNLM"/>
    </source>
</evidence>
<dbReference type="Proteomes" id="UP000028547">
    <property type="component" value="Unassembled WGS sequence"/>
</dbReference>
<proteinExistence type="predicted"/>
<name>A0A084SG67_9BACT</name>
<evidence type="ECO:0000313" key="1">
    <source>
        <dbReference type="EMBL" id="KFA87452.1"/>
    </source>
</evidence>
<dbReference type="EMBL" id="JPMI01000378">
    <property type="protein sequence ID" value="KFA87452.1"/>
    <property type="molecule type" value="Genomic_DNA"/>
</dbReference>
<dbReference type="Pfam" id="PF12787">
    <property type="entry name" value="EcsC"/>
    <property type="match status" value="1"/>
</dbReference>
<protein>
    <recommendedName>
        <fullName evidence="3">EcsC family protein</fullName>
    </recommendedName>
</protein>
<dbReference type="RefSeq" id="WP_043412435.1">
    <property type="nucleotide sequence ID" value="NZ_JPMI01000378.1"/>
</dbReference>